<comment type="caution">
    <text evidence="1">The sequence shown here is derived from an EMBL/GenBank/DDBJ whole genome shotgun (WGS) entry which is preliminary data.</text>
</comment>
<protein>
    <submittedName>
        <fullName evidence="1">Uncharacterized protein</fullName>
    </submittedName>
</protein>
<sequence length="64" mass="6769">MRQCHINYTLPYTVLTFSPSSSLHGRTTHAAPSAIIPGNAFSPPPSISGSVTATIYGSPDNHWG</sequence>
<evidence type="ECO:0000313" key="1">
    <source>
        <dbReference type="EMBL" id="MBC8602028.1"/>
    </source>
</evidence>
<gene>
    <name evidence="1" type="ORF">H8784_09895</name>
</gene>
<organism evidence="1 2">
    <name type="scientific">Parabacteroides acidifaciens</name>
    <dbReference type="NCBI Taxonomy" id="2290935"/>
    <lineage>
        <taxon>Bacteria</taxon>
        <taxon>Pseudomonadati</taxon>
        <taxon>Bacteroidota</taxon>
        <taxon>Bacteroidia</taxon>
        <taxon>Bacteroidales</taxon>
        <taxon>Tannerellaceae</taxon>
        <taxon>Parabacteroides</taxon>
    </lineage>
</organism>
<dbReference type="RefSeq" id="WP_158543363.1">
    <property type="nucleotide sequence ID" value="NZ_JACRTI010000020.1"/>
</dbReference>
<reference evidence="1 2" key="1">
    <citation type="submission" date="2020-08" db="EMBL/GenBank/DDBJ databases">
        <title>Genome public.</title>
        <authorList>
            <person name="Liu C."/>
            <person name="Sun Q."/>
        </authorList>
    </citation>
    <scope>NUCLEOTIDE SEQUENCE [LARGE SCALE GENOMIC DNA]</scope>
    <source>
        <strain evidence="1 2">426_9</strain>
    </source>
</reference>
<evidence type="ECO:0000313" key="2">
    <source>
        <dbReference type="Proteomes" id="UP000629596"/>
    </source>
</evidence>
<dbReference type="Proteomes" id="UP000629596">
    <property type="component" value="Unassembled WGS sequence"/>
</dbReference>
<dbReference type="EMBL" id="JACRTI010000020">
    <property type="protein sequence ID" value="MBC8602028.1"/>
    <property type="molecule type" value="Genomic_DNA"/>
</dbReference>
<accession>A0ABR7P0Y5</accession>
<proteinExistence type="predicted"/>
<keyword evidence="2" id="KW-1185">Reference proteome</keyword>
<name>A0ABR7P0Y5_9BACT</name>